<dbReference type="PANTHER" id="PTHR39586">
    <property type="entry name" value="CYTOPLASMIC PROTEIN-RELATED"/>
    <property type="match status" value="1"/>
</dbReference>
<proteinExistence type="predicted"/>
<name>A0A1H4Q8R1_PSEAG</name>
<feature type="domain" description="YqcC-like" evidence="1">
    <location>
        <begin position="8"/>
        <end position="104"/>
    </location>
</feature>
<dbReference type="PANTHER" id="PTHR39586:SF1">
    <property type="entry name" value="CYTOPLASMIC PROTEIN"/>
    <property type="match status" value="1"/>
</dbReference>
<dbReference type="EMBL" id="FNSC01000001">
    <property type="protein sequence ID" value="SEC15862.1"/>
    <property type="molecule type" value="Genomic_DNA"/>
</dbReference>
<dbReference type="InterPro" id="IPR023376">
    <property type="entry name" value="YqcC-like_dom"/>
</dbReference>
<dbReference type="SUPFAM" id="SSF158452">
    <property type="entry name" value="YqcC-like"/>
    <property type="match status" value="1"/>
</dbReference>
<dbReference type="Gene3D" id="1.20.1440.40">
    <property type="entry name" value="YqcC-like"/>
    <property type="match status" value="1"/>
</dbReference>
<evidence type="ECO:0000313" key="3">
    <source>
        <dbReference type="Proteomes" id="UP000242849"/>
    </source>
</evidence>
<gene>
    <name evidence="2" type="ORF">SAMN05421553_0422</name>
</gene>
<dbReference type="OrthoDB" id="8794567at2"/>
<dbReference type="RefSeq" id="WP_090376067.1">
    <property type="nucleotide sequence ID" value="NZ_CP156749.1"/>
</dbReference>
<evidence type="ECO:0000259" key="1">
    <source>
        <dbReference type="Pfam" id="PF04287"/>
    </source>
</evidence>
<dbReference type="InterPro" id="IPR036814">
    <property type="entry name" value="YqcC-like_sf"/>
</dbReference>
<evidence type="ECO:0000313" key="2">
    <source>
        <dbReference type="EMBL" id="SEC15862.1"/>
    </source>
</evidence>
<dbReference type="InterPro" id="IPR007384">
    <property type="entry name" value="UCP006257"/>
</dbReference>
<organism evidence="2 3">
    <name type="scientific">Pseudomonas anguilliseptica</name>
    <dbReference type="NCBI Taxonomy" id="53406"/>
    <lineage>
        <taxon>Bacteria</taxon>
        <taxon>Pseudomonadati</taxon>
        <taxon>Pseudomonadota</taxon>
        <taxon>Gammaproteobacteria</taxon>
        <taxon>Pseudomonadales</taxon>
        <taxon>Pseudomonadaceae</taxon>
        <taxon>Pseudomonas</taxon>
    </lineage>
</organism>
<sequence>MDARVLAVAEQLLLIERELRLLGWWEMQSPSAQALSSQQPFCVDTLAFEQWLQWIFLPRMKQMLEAGVALPSVSGIQPMAEQVYGGQAKKARELIKLLGEFDQLIVGAS</sequence>
<protein>
    <submittedName>
        <fullName evidence="2">Uncharacterized conserved protein YqcC, DUF446 family</fullName>
    </submittedName>
</protein>
<dbReference type="STRING" id="53406.SAMN05421553_0422"/>
<dbReference type="Pfam" id="PF04287">
    <property type="entry name" value="DUF446"/>
    <property type="match status" value="1"/>
</dbReference>
<accession>A0A1H4Q8R1</accession>
<dbReference type="GO" id="GO:0044010">
    <property type="term" value="P:single-species biofilm formation"/>
    <property type="evidence" value="ECO:0007669"/>
    <property type="project" value="TreeGrafter"/>
</dbReference>
<dbReference type="PIRSF" id="PIRSF006257">
    <property type="entry name" value="UCP006257"/>
    <property type="match status" value="1"/>
</dbReference>
<reference evidence="3" key="1">
    <citation type="submission" date="2016-10" db="EMBL/GenBank/DDBJ databases">
        <authorList>
            <person name="Varghese N."/>
            <person name="Submissions S."/>
        </authorList>
    </citation>
    <scope>NUCLEOTIDE SEQUENCE [LARGE SCALE GENOMIC DNA]</scope>
    <source>
        <strain evidence="3">DSM 12111</strain>
    </source>
</reference>
<dbReference type="AlphaFoldDB" id="A0A1H4Q8R1"/>
<dbReference type="Proteomes" id="UP000242849">
    <property type="component" value="Unassembled WGS sequence"/>
</dbReference>
<keyword evidence="3" id="KW-1185">Reference proteome</keyword>